<dbReference type="Pfam" id="PF18947">
    <property type="entry name" value="HAMP_2"/>
    <property type="match status" value="1"/>
</dbReference>
<dbReference type="SMART" id="SM00304">
    <property type="entry name" value="HAMP"/>
    <property type="match status" value="2"/>
</dbReference>
<evidence type="ECO:0000256" key="1">
    <source>
        <dbReference type="ARBA" id="ARBA00022500"/>
    </source>
</evidence>
<proteinExistence type="inferred from homology"/>
<dbReference type="SUPFAM" id="SSF55785">
    <property type="entry name" value="PYP-like sensor domain (PAS domain)"/>
    <property type="match status" value="1"/>
</dbReference>
<evidence type="ECO:0000313" key="8">
    <source>
        <dbReference type="Proteomes" id="UP000176244"/>
    </source>
</evidence>
<dbReference type="SMART" id="SM00283">
    <property type="entry name" value="MA"/>
    <property type="match status" value="1"/>
</dbReference>
<evidence type="ECO:0000313" key="7">
    <source>
        <dbReference type="EMBL" id="OFV72341.1"/>
    </source>
</evidence>
<comment type="similarity">
    <text evidence="2">Belongs to the methyl-accepting chemotaxis (MCP) protein family.</text>
</comment>
<dbReference type="CDD" id="cd11386">
    <property type="entry name" value="MCP_signal"/>
    <property type="match status" value="1"/>
</dbReference>
<dbReference type="InterPro" id="IPR051310">
    <property type="entry name" value="MCP_chemotaxis"/>
</dbReference>
<dbReference type="Gene3D" id="1.10.287.950">
    <property type="entry name" value="Methyl-accepting chemotaxis protein"/>
    <property type="match status" value="1"/>
</dbReference>
<feature type="domain" description="Methyl-accepting transducer" evidence="5">
    <location>
        <begin position="524"/>
        <end position="753"/>
    </location>
</feature>
<dbReference type="GO" id="GO:0004888">
    <property type="term" value="F:transmembrane signaling receptor activity"/>
    <property type="evidence" value="ECO:0007669"/>
    <property type="project" value="TreeGrafter"/>
</dbReference>
<dbReference type="InterPro" id="IPR003660">
    <property type="entry name" value="HAMP_dom"/>
</dbReference>
<accession>A0A1F2PNM7</accession>
<dbReference type="InterPro" id="IPR004089">
    <property type="entry name" value="MCPsignal_dom"/>
</dbReference>
<evidence type="ECO:0000256" key="3">
    <source>
        <dbReference type="PROSITE-ProRule" id="PRU00284"/>
    </source>
</evidence>
<gene>
    <name evidence="7" type="primary">tap_3</name>
    <name evidence="7" type="ORF">ACWI_02520</name>
</gene>
<evidence type="ECO:0000256" key="4">
    <source>
        <dbReference type="SAM" id="Phobius"/>
    </source>
</evidence>
<evidence type="ECO:0000256" key="2">
    <source>
        <dbReference type="ARBA" id="ARBA00029447"/>
    </source>
</evidence>
<dbReference type="Gene3D" id="1.20.120.1530">
    <property type="match status" value="1"/>
</dbReference>
<protein>
    <submittedName>
        <fullName evidence="7">Methyl-accepting chemotaxis protein IV</fullName>
    </submittedName>
</protein>
<keyword evidence="1" id="KW-0145">Chemotaxis</keyword>
<reference evidence="7 8" key="1">
    <citation type="submission" date="2015-09" db="EMBL/GenBank/DDBJ databases">
        <title>Genome sequence of Acetobacterium wieringae DSM 1911.</title>
        <authorList>
            <person name="Poehlein A."/>
            <person name="Bengelsdorf F.R."/>
            <person name="Schiel-Bengelsdorf B."/>
            <person name="Duerre P."/>
            <person name="Daniel R."/>
        </authorList>
    </citation>
    <scope>NUCLEOTIDE SEQUENCE [LARGE SCALE GENOMIC DNA]</scope>
    <source>
        <strain evidence="7 8">DSM 1911</strain>
    </source>
</reference>
<dbReference type="EMBL" id="LKEU01000010">
    <property type="protein sequence ID" value="OFV72341.1"/>
    <property type="molecule type" value="Genomic_DNA"/>
</dbReference>
<dbReference type="STRING" id="52694.ACWI_02520"/>
<dbReference type="Gene3D" id="3.30.450.20">
    <property type="entry name" value="PAS domain"/>
    <property type="match status" value="1"/>
</dbReference>
<dbReference type="PANTHER" id="PTHR43531:SF11">
    <property type="entry name" value="METHYL-ACCEPTING CHEMOTAXIS PROTEIN 3"/>
    <property type="match status" value="1"/>
</dbReference>
<dbReference type="GO" id="GO:0006935">
    <property type="term" value="P:chemotaxis"/>
    <property type="evidence" value="ECO:0007669"/>
    <property type="project" value="TreeGrafter"/>
</dbReference>
<feature type="transmembrane region" description="Helical" evidence="4">
    <location>
        <begin position="12"/>
        <end position="35"/>
    </location>
</feature>
<dbReference type="CDD" id="cd06225">
    <property type="entry name" value="HAMP"/>
    <property type="match status" value="1"/>
</dbReference>
<dbReference type="Gene3D" id="6.10.340.10">
    <property type="match status" value="1"/>
</dbReference>
<feature type="domain" description="HAMP" evidence="6">
    <location>
        <begin position="422"/>
        <end position="474"/>
    </location>
</feature>
<organism evidence="7 8">
    <name type="scientific">Acetobacterium wieringae</name>
    <dbReference type="NCBI Taxonomy" id="52694"/>
    <lineage>
        <taxon>Bacteria</taxon>
        <taxon>Bacillati</taxon>
        <taxon>Bacillota</taxon>
        <taxon>Clostridia</taxon>
        <taxon>Eubacteriales</taxon>
        <taxon>Eubacteriaceae</taxon>
        <taxon>Acetobacterium</taxon>
    </lineage>
</organism>
<dbReference type="Pfam" id="PF00015">
    <property type="entry name" value="MCPsignal"/>
    <property type="match status" value="1"/>
</dbReference>
<dbReference type="GO" id="GO:0005886">
    <property type="term" value="C:plasma membrane"/>
    <property type="evidence" value="ECO:0007669"/>
    <property type="project" value="TreeGrafter"/>
</dbReference>
<dbReference type="PROSITE" id="PS50111">
    <property type="entry name" value="CHEMOTAXIS_TRANSDUC_2"/>
    <property type="match status" value="1"/>
</dbReference>
<name>A0A1F2PNM7_9FIRM</name>
<dbReference type="InterPro" id="IPR035965">
    <property type="entry name" value="PAS-like_dom_sf"/>
</dbReference>
<evidence type="ECO:0000259" key="6">
    <source>
        <dbReference type="PROSITE" id="PS50885"/>
    </source>
</evidence>
<evidence type="ECO:0000259" key="5">
    <source>
        <dbReference type="PROSITE" id="PS50111"/>
    </source>
</evidence>
<dbReference type="GO" id="GO:0007165">
    <property type="term" value="P:signal transduction"/>
    <property type="evidence" value="ECO:0007669"/>
    <property type="project" value="UniProtKB-KW"/>
</dbReference>
<dbReference type="FunFam" id="1.10.287.950:FF:000001">
    <property type="entry name" value="Methyl-accepting chemotaxis sensory transducer"/>
    <property type="match status" value="1"/>
</dbReference>
<feature type="transmembrane region" description="Helical" evidence="4">
    <location>
        <begin position="47"/>
        <end position="67"/>
    </location>
</feature>
<dbReference type="PROSITE" id="PS50885">
    <property type="entry name" value="HAMP"/>
    <property type="match status" value="1"/>
</dbReference>
<keyword evidence="4" id="KW-1133">Transmembrane helix</keyword>
<dbReference type="PANTHER" id="PTHR43531">
    <property type="entry name" value="PROTEIN ICFG"/>
    <property type="match status" value="1"/>
</dbReference>
<dbReference type="SUPFAM" id="SSF58104">
    <property type="entry name" value="Methyl-accepting chemotaxis protein (MCP) signaling domain"/>
    <property type="match status" value="1"/>
</dbReference>
<dbReference type="AlphaFoldDB" id="A0A1F2PNM7"/>
<dbReference type="OrthoDB" id="1761868at2"/>
<sequence length="769" mass="83419">MKYEKTLVSRMLLTVVLPVAFIFLVTVGLSLYVLSLNFDQYFTIPNSIILIYVLGLLVIVGVILVGFNKTSNQITQLTKIANRIVAGDVDINLEATQTHDQLGQLGYTLTEIAGTIKSQADITSRIGVGDLSVTITPKSEKDLLGNSLQRMQTAMLNLVDYLSMLPESIKPGFDLDQKHTDALGGDFKNAITRTNQAIEILASEKDFFAAILDAMPYRVTAVDNDLKITFLNKALGDLMKKTGTAKKREDMYGHACSECNLEICKTENCGVTAFKKSGRTEYPFEFKGRYYRMDTAAILDKDGSTIGYLEISHDTTPNESVAQYTKKEVLRLEQNLERLSLGNLDFDLDIQIPDEYTHATHEQFMTIEKNLICVKESIGDLITDATQLTRAAIQGELEIRADETRFSGSWQKLIKGMNGILAKISKPINEVAAALDDMSEGNLNATVTGTYKGRFDALKTAVNTMGSRFRTVVTEISAVTEEIGNGNLSIDDMRVYRGDFNAISISLNAIIKKLNDLLGDINNAAEQVNTGANQIADSSQSLAQGSTEQASSIQELTASIAEIADQTKHNAVDANKARALAADVMENADKGTTQMIRMQQSMIDMNKSSDDISKIIKVIDDIAFQTNILALNAAVEAARAGQHGKGFAVVAEEVRTLAARSADAAKETTGLIEGSIQKVQEGTKIADETAAALDEIVSGIDQVTGLIGNIATASNEQATGIAQINLGVEQVAQVVQQNSATAEQSAAASEELSGQSVLLKQMINQFQLR</sequence>
<dbReference type="Proteomes" id="UP000176244">
    <property type="component" value="Unassembled WGS sequence"/>
</dbReference>
<dbReference type="RefSeq" id="WP_070369622.1">
    <property type="nucleotide sequence ID" value="NZ_LKEU01000010.1"/>
</dbReference>
<keyword evidence="3" id="KW-0807">Transducer</keyword>
<keyword evidence="4" id="KW-0472">Membrane</keyword>
<comment type="caution">
    <text evidence="7">The sequence shown here is derived from an EMBL/GenBank/DDBJ whole genome shotgun (WGS) entry which is preliminary data.</text>
</comment>
<keyword evidence="4" id="KW-0812">Transmembrane</keyword>